<feature type="region of interest" description="Disordered" evidence="7">
    <location>
        <begin position="762"/>
        <end position="829"/>
    </location>
</feature>
<dbReference type="HOGENOM" id="CLU_000192_7_5_1"/>
<dbReference type="PROSITE" id="PS51456">
    <property type="entry name" value="MYOSIN_MOTOR"/>
    <property type="match status" value="1"/>
</dbReference>
<keyword evidence="1 6" id="KW-0547">Nucleotide-binding</keyword>
<evidence type="ECO:0000256" key="1">
    <source>
        <dbReference type="ARBA" id="ARBA00022741"/>
    </source>
</evidence>
<evidence type="ECO:0000256" key="6">
    <source>
        <dbReference type="PROSITE-ProRule" id="PRU00782"/>
    </source>
</evidence>
<dbReference type="GO" id="GO:0051015">
    <property type="term" value="F:actin filament binding"/>
    <property type="evidence" value="ECO:0007669"/>
    <property type="project" value="TreeGrafter"/>
</dbReference>
<dbReference type="SUPFAM" id="SSF52540">
    <property type="entry name" value="P-loop containing nucleoside triphosphate hydrolases"/>
    <property type="match status" value="1"/>
</dbReference>
<sequence>MAHKDWGPRDTESELTRLKSITDKALLQNVEKRYRAGNIYTRSGRIVLAVNPYKKLPLYTEETLQAYKASLAPQVELPPHVYAVASSAHSGMLRTSTSQSVIISGESGAGKTETAKILLEYLAEVSCSGSDLHTRVLKTNPIMESFGCAKTIWNNNSSRFGKFLTLQFSPTGRMQGAFMKTYLLEKSRITSQLANEQNYHVFYTVAKGLSPSQRAELQLPKGSDAVEAFKLLNLRKASDLPCDFAELSAAFAVIPSLAGCQLSVWKVIMAVLYLGNLDFAGKGAVGDSTVADAKIADPSTTAVIARLLSIQPTELENAICIQNINAGGEWINASSAPTPAAASHTRPASRDPPGTTAQALYSKLFDWVVEMINSSLISGEGGRYFIGAVDIFGFECFPTNSLEQLCINFANERMQHMFTEAVFESVIAEYQKEGIDVADITFEDNTPLLELIDKPATGILSLLAEECFFPNGTDASFAQKIKLAHARHPCFAEVKLDRTAFTLSHFPGKVTYQSAGFLEKNKDPLPQDLVVLMRFSDDDFVKTLFEEKKGAGVIDSFRVSLNELVKTLSATKTHFIRCVKPNMDKKAMSWDEDVMQRQLRTSGVVQAVKATRKGFPDILPFAELLSRFEQVVPKAAIGKAGAEGVRALLKGAEVPETDYRVGKTKVFLGVGVLDRLEQRRMEYIASKVISMQVLARGYLARRRLLAKRDAKAGGDYKKQQEAKRAAEAALRKKREEAAAAAAAAKEEEAAAKVRQARYQRARKMSFERKTAKSKKEEAEQAEQEKKAAAEKESEKKRFSLFKKKAADEAKAEARAEEARKAAEKKKKEDDVWAQYNFHCEVRLGSQKGGGGSLSVTSHLRLGGR</sequence>
<comment type="similarity">
    <text evidence="6">Belongs to the TRAFAC class myosin-kinesin ATPase superfamily. Myosin family.</text>
</comment>
<evidence type="ECO:0000313" key="10">
    <source>
        <dbReference type="Proteomes" id="UP000013827"/>
    </source>
</evidence>
<evidence type="ECO:0000313" key="9">
    <source>
        <dbReference type="EnsemblProtists" id="EOD30167"/>
    </source>
</evidence>
<dbReference type="GO" id="GO:0005737">
    <property type="term" value="C:cytoplasm"/>
    <property type="evidence" value="ECO:0007669"/>
    <property type="project" value="TreeGrafter"/>
</dbReference>
<evidence type="ECO:0000259" key="8">
    <source>
        <dbReference type="PROSITE" id="PS51456"/>
    </source>
</evidence>
<dbReference type="Gene3D" id="3.40.850.10">
    <property type="entry name" value="Kinesin motor domain"/>
    <property type="match status" value="1"/>
</dbReference>
<dbReference type="GO" id="GO:0016020">
    <property type="term" value="C:membrane"/>
    <property type="evidence" value="ECO:0007669"/>
    <property type="project" value="TreeGrafter"/>
</dbReference>
<evidence type="ECO:0000256" key="2">
    <source>
        <dbReference type="ARBA" id="ARBA00022840"/>
    </source>
</evidence>
<evidence type="ECO:0000256" key="7">
    <source>
        <dbReference type="SAM" id="MobiDB-lite"/>
    </source>
</evidence>
<dbReference type="PANTHER" id="PTHR13140:SF706">
    <property type="entry name" value="DILUTE CLASS UNCONVENTIONAL MYOSIN, ISOFORM C"/>
    <property type="match status" value="1"/>
</dbReference>
<feature type="binding site" evidence="6">
    <location>
        <begin position="105"/>
        <end position="112"/>
    </location>
    <ligand>
        <name>ATP</name>
        <dbReference type="ChEBI" id="CHEBI:30616"/>
    </ligand>
</feature>
<organism evidence="9 10">
    <name type="scientific">Emiliania huxleyi (strain CCMP1516)</name>
    <dbReference type="NCBI Taxonomy" id="280463"/>
    <lineage>
        <taxon>Eukaryota</taxon>
        <taxon>Haptista</taxon>
        <taxon>Haptophyta</taxon>
        <taxon>Prymnesiophyceae</taxon>
        <taxon>Isochrysidales</taxon>
        <taxon>Noelaerhabdaceae</taxon>
        <taxon>Emiliania</taxon>
    </lineage>
</organism>
<dbReference type="Gene3D" id="1.10.10.820">
    <property type="match status" value="1"/>
</dbReference>
<dbReference type="Gene3D" id="1.20.58.530">
    <property type="match status" value="1"/>
</dbReference>
<name>A0A0D3K332_EMIH1</name>
<evidence type="ECO:0000256" key="4">
    <source>
        <dbReference type="ARBA" id="ARBA00023175"/>
    </source>
</evidence>
<dbReference type="Gene3D" id="1.20.120.720">
    <property type="entry name" value="Myosin VI head, motor domain, U50 subdomain"/>
    <property type="match status" value="1"/>
</dbReference>
<dbReference type="CDD" id="cd00124">
    <property type="entry name" value="MYSc"/>
    <property type="match status" value="1"/>
</dbReference>
<dbReference type="eggNOG" id="KOG0160">
    <property type="taxonomic scope" value="Eukaryota"/>
</dbReference>
<keyword evidence="2 6" id="KW-0067">ATP-binding</keyword>
<dbReference type="RefSeq" id="XP_005782596.1">
    <property type="nucleotide sequence ID" value="XM_005782539.1"/>
</dbReference>
<dbReference type="PaxDb" id="2903-EOD30167"/>
<keyword evidence="5 6" id="KW-0009">Actin-binding</keyword>
<reference evidence="10" key="1">
    <citation type="journal article" date="2013" name="Nature">
        <title>Pan genome of the phytoplankton Emiliania underpins its global distribution.</title>
        <authorList>
            <person name="Read B.A."/>
            <person name="Kegel J."/>
            <person name="Klute M.J."/>
            <person name="Kuo A."/>
            <person name="Lefebvre S.C."/>
            <person name="Maumus F."/>
            <person name="Mayer C."/>
            <person name="Miller J."/>
            <person name="Monier A."/>
            <person name="Salamov A."/>
            <person name="Young J."/>
            <person name="Aguilar M."/>
            <person name="Claverie J.M."/>
            <person name="Frickenhaus S."/>
            <person name="Gonzalez K."/>
            <person name="Herman E.K."/>
            <person name="Lin Y.C."/>
            <person name="Napier J."/>
            <person name="Ogata H."/>
            <person name="Sarno A.F."/>
            <person name="Shmutz J."/>
            <person name="Schroeder D."/>
            <person name="de Vargas C."/>
            <person name="Verret F."/>
            <person name="von Dassow P."/>
            <person name="Valentin K."/>
            <person name="Van de Peer Y."/>
            <person name="Wheeler G."/>
            <person name="Dacks J.B."/>
            <person name="Delwiche C.F."/>
            <person name="Dyhrman S.T."/>
            <person name="Glockner G."/>
            <person name="John U."/>
            <person name="Richards T."/>
            <person name="Worden A.Z."/>
            <person name="Zhang X."/>
            <person name="Grigoriev I.V."/>
            <person name="Allen A.E."/>
            <person name="Bidle K."/>
            <person name="Borodovsky M."/>
            <person name="Bowler C."/>
            <person name="Brownlee C."/>
            <person name="Cock J.M."/>
            <person name="Elias M."/>
            <person name="Gladyshev V.N."/>
            <person name="Groth M."/>
            <person name="Guda C."/>
            <person name="Hadaegh A."/>
            <person name="Iglesias-Rodriguez M.D."/>
            <person name="Jenkins J."/>
            <person name="Jones B.M."/>
            <person name="Lawson T."/>
            <person name="Leese F."/>
            <person name="Lindquist E."/>
            <person name="Lobanov A."/>
            <person name="Lomsadze A."/>
            <person name="Malik S.B."/>
            <person name="Marsh M.E."/>
            <person name="Mackinder L."/>
            <person name="Mock T."/>
            <person name="Mueller-Roeber B."/>
            <person name="Pagarete A."/>
            <person name="Parker M."/>
            <person name="Probert I."/>
            <person name="Quesneville H."/>
            <person name="Raines C."/>
            <person name="Rensing S.A."/>
            <person name="Riano-Pachon D.M."/>
            <person name="Richier S."/>
            <person name="Rokitta S."/>
            <person name="Shiraiwa Y."/>
            <person name="Soanes D.M."/>
            <person name="van der Giezen M."/>
            <person name="Wahlund T.M."/>
            <person name="Williams B."/>
            <person name="Wilson W."/>
            <person name="Wolfe G."/>
            <person name="Wurch L.L."/>
        </authorList>
    </citation>
    <scope>NUCLEOTIDE SEQUENCE</scope>
</reference>
<protein>
    <recommendedName>
        <fullName evidence="8">Myosin motor domain-containing protein</fullName>
    </recommendedName>
</protein>
<dbReference type="GO" id="GO:0000146">
    <property type="term" value="F:microfilament motor activity"/>
    <property type="evidence" value="ECO:0007669"/>
    <property type="project" value="TreeGrafter"/>
</dbReference>
<feature type="region of interest" description="Actin-binding" evidence="6">
    <location>
        <begin position="561"/>
        <end position="583"/>
    </location>
</feature>
<dbReference type="PROSITE" id="PS50096">
    <property type="entry name" value="IQ"/>
    <property type="match status" value="1"/>
</dbReference>
<keyword evidence="3 6" id="KW-0518">Myosin</keyword>
<dbReference type="PRINTS" id="PR00193">
    <property type="entry name" value="MYOSINHEAVY"/>
</dbReference>
<keyword evidence="4 6" id="KW-0505">Motor protein</keyword>
<dbReference type="SMART" id="SM00242">
    <property type="entry name" value="MYSc"/>
    <property type="match status" value="1"/>
</dbReference>
<dbReference type="Proteomes" id="UP000013827">
    <property type="component" value="Unassembled WGS sequence"/>
</dbReference>
<dbReference type="OMA" id="KERRMQM"/>
<dbReference type="InterPro" id="IPR027417">
    <property type="entry name" value="P-loop_NTPase"/>
</dbReference>
<dbReference type="GeneID" id="17275441"/>
<dbReference type="Gene3D" id="1.20.5.4820">
    <property type="match status" value="1"/>
</dbReference>
<feature type="region of interest" description="Disordered" evidence="7">
    <location>
        <begin position="845"/>
        <end position="864"/>
    </location>
</feature>
<dbReference type="STRING" id="2903.R1D554"/>
<dbReference type="KEGG" id="ehx:EMIHUDRAFT_426799"/>
<accession>A0A0D3K332</accession>
<proteinExistence type="inferred from homology"/>
<evidence type="ECO:0000256" key="5">
    <source>
        <dbReference type="ARBA" id="ARBA00023203"/>
    </source>
</evidence>
<dbReference type="InterPro" id="IPR001609">
    <property type="entry name" value="Myosin_head_motor_dom-like"/>
</dbReference>
<dbReference type="AlphaFoldDB" id="A0A0D3K332"/>
<feature type="compositionally biased region" description="Basic and acidic residues" evidence="7">
    <location>
        <begin position="804"/>
        <end position="829"/>
    </location>
</feature>
<keyword evidence="10" id="KW-1185">Reference proteome</keyword>
<dbReference type="GO" id="GO:0005524">
    <property type="term" value="F:ATP binding"/>
    <property type="evidence" value="ECO:0007669"/>
    <property type="project" value="UniProtKB-UniRule"/>
</dbReference>
<dbReference type="EnsemblProtists" id="EOD30167">
    <property type="protein sequence ID" value="EOD30167"/>
    <property type="gene ID" value="EMIHUDRAFT_426799"/>
</dbReference>
<dbReference type="InterPro" id="IPR036961">
    <property type="entry name" value="Kinesin_motor_dom_sf"/>
</dbReference>
<dbReference type="Pfam" id="PF00063">
    <property type="entry name" value="Myosin_head"/>
    <property type="match status" value="1"/>
</dbReference>
<feature type="region of interest" description="Disordered" evidence="7">
    <location>
        <begin position="710"/>
        <end position="729"/>
    </location>
</feature>
<feature type="domain" description="Myosin motor" evidence="8">
    <location>
        <begin position="10"/>
        <end position="681"/>
    </location>
</feature>
<dbReference type="GO" id="GO:0007015">
    <property type="term" value="P:actin filament organization"/>
    <property type="evidence" value="ECO:0007669"/>
    <property type="project" value="TreeGrafter"/>
</dbReference>
<dbReference type="GO" id="GO:0016459">
    <property type="term" value="C:myosin complex"/>
    <property type="evidence" value="ECO:0007669"/>
    <property type="project" value="UniProtKB-KW"/>
</dbReference>
<evidence type="ECO:0000256" key="3">
    <source>
        <dbReference type="ARBA" id="ARBA00023123"/>
    </source>
</evidence>
<reference evidence="9" key="2">
    <citation type="submission" date="2024-10" db="UniProtKB">
        <authorList>
            <consortium name="EnsemblProtists"/>
        </authorList>
    </citation>
    <scope>IDENTIFICATION</scope>
</reference>
<feature type="compositionally biased region" description="Basic and acidic residues" evidence="7">
    <location>
        <begin position="764"/>
        <end position="797"/>
    </location>
</feature>
<dbReference type="PANTHER" id="PTHR13140">
    <property type="entry name" value="MYOSIN"/>
    <property type="match status" value="1"/>
</dbReference>